<dbReference type="RefSeq" id="WP_167269021.1">
    <property type="nucleotide sequence ID" value="NZ_JAASQJ010000002.1"/>
</dbReference>
<dbReference type="InterPro" id="IPR003838">
    <property type="entry name" value="ABC3_permease_C"/>
</dbReference>
<keyword evidence="5 6" id="KW-0472">Membrane</keyword>
<dbReference type="EMBL" id="JAASQJ010000002">
    <property type="protein sequence ID" value="NIJ52500.1"/>
    <property type="molecule type" value="Genomic_DNA"/>
</dbReference>
<dbReference type="InterPro" id="IPR047699">
    <property type="entry name" value="Permease_put_prefix"/>
</dbReference>
<feature type="transmembrane region" description="Helical" evidence="6">
    <location>
        <begin position="783"/>
        <end position="807"/>
    </location>
</feature>
<keyword evidence="10" id="KW-1185">Reference proteome</keyword>
<evidence type="ECO:0000259" key="8">
    <source>
        <dbReference type="Pfam" id="PF12704"/>
    </source>
</evidence>
<organism evidence="9 10">
    <name type="scientific">Dyadobacter arcticus</name>
    <dbReference type="NCBI Taxonomy" id="1078754"/>
    <lineage>
        <taxon>Bacteria</taxon>
        <taxon>Pseudomonadati</taxon>
        <taxon>Bacteroidota</taxon>
        <taxon>Cytophagia</taxon>
        <taxon>Cytophagales</taxon>
        <taxon>Spirosomataceae</taxon>
        <taxon>Dyadobacter</taxon>
    </lineage>
</organism>
<dbReference type="Pfam" id="PF12704">
    <property type="entry name" value="MacB_PCD"/>
    <property type="match status" value="2"/>
</dbReference>
<gene>
    <name evidence="9" type="ORF">FHS68_001670</name>
</gene>
<feature type="transmembrane region" description="Helical" evidence="6">
    <location>
        <begin position="107"/>
        <end position="128"/>
    </location>
</feature>
<feature type="transmembrane region" description="Helical" evidence="6">
    <location>
        <begin position="473"/>
        <end position="497"/>
    </location>
</feature>
<feature type="domain" description="ABC3 transporter permease C-terminal" evidence="7">
    <location>
        <begin position="385"/>
        <end position="502"/>
    </location>
</feature>
<feature type="transmembrane region" description="Helical" evidence="6">
    <location>
        <begin position="430"/>
        <end position="453"/>
    </location>
</feature>
<comment type="subcellular location">
    <subcellularLocation>
        <location evidence="1">Cell membrane</location>
        <topology evidence="1">Multi-pass membrane protein</topology>
    </subcellularLocation>
</comment>
<dbReference type="InterPro" id="IPR025857">
    <property type="entry name" value="MacB_PCD"/>
</dbReference>
<evidence type="ECO:0000256" key="3">
    <source>
        <dbReference type="ARBA" id="ARBA00022692"/>
    </source>
</evidence>
<name>A0ABX0ULI9_9BACT</name>
<keyword evidence="3 6" id="KW-0812">Transmembrane</keyword>
<accession>A0ABX0ULI9</accession>
<proteinExistence type="predicted"/>
<evidence type="ECO:0000313" key="9">
    <source>
        <dbReference type="EMBL" id="NIJ52500.1"/>
    </source>
</evidence>
<feature type="transmembrane region" description="Helical" evidence="6">
    <location>
        <begin position="835"/>
        <end position="854"/>
    </location>
</feature>
<evidence type="ECO:0000313" key="10">
    <source>
        <dbReference type="Proteomes" id="UP001179181"/>
    </source>
</evidence>
<dbReference type="NCBIfam" id="NF038404">
    <property type="entry name" value="perm_prefix_2"/>
    <property type="match status" value="1"/>
</dbReference>
<dbReference type="Pfam" id="PF02687">
    <property type="entry name" value="FtsX"/>
    <property type="match status" value="2"/>
</dbReference>
<feature type="domain" description="MacB-like periplasmic core" evidence="8">
    <location>
        <begin position="106"/>
        <end position="331"/>
    </location>
</feature>
<keyword evidence="4 6" id="KW-1133">Transmembrane helix</keyword>
<keyword evidence="2" id="KW-1003">Cell membrane</keyword>
<evidence type="ECO:0000256" key="2">
    <source>
        <dbReference type="ARBA" id="ARBA00022475"/>
    </source>
</evidence>
<evidence type="ECO:0000256" key="1">
    <source>
        <dbReference type="ARBA" id="ARBA00004651"/>
    </source>
</evidence>
<evidence type="ECO:0000259" key="7">
    <source>
        <dbReference type="Pfam" id="PF02687"/>
    </source>
</evidence>
<evidence type="ECO:0000256" key="6">
    <source>
        <dbReference type="SAM" id="Phobius"/>
    </source>
</evidence>
<protein>
    <submittedName>
        <fullName evidence="9">ABC transport system permease protein</fullName>
    </submittedName>
</protein>
<feature type="domain" description="ABC3 transporter permease C-terminal" evidence="7">
    <location>
        <begin position="786"/>
        <end position="899"/>
    </location>
</feature>
<sequence>MRATKQPDRQSPPGWMQQLLTLLHPKNTLEEVEGDLDELYDHWYQKSGKWPANLKYLFNVMSVLPPFVRRRKQANQFGKSSILNIAMIRDYIKIAFRNLAKYKANSAINIIGLTFGMTCFFLISLYLFDELTFDAFHENVDRIYRITQKRTSENGKQTHVSSVGYQIGKYATTELPEVENAVRVTALGRMNVSDSTGRNVFLREITIADEHFFTVFDYHLTAGNRATALQQPYTTVISRQMALNLFGTTDAIGKIVDTDGFDTPFRVTGVCEDVPANSSFQFDILFSETTIHSEKWFTEDSGSDWSSNNFVTYLLLKDHAQSQSVATKIKNAVAGHLPKDQKAGIFFLQPLRDIHFYSEDIDNSAERNNSVGRMGDITYVYVFAIIGIFVLLIACINYINLTTARASRRAKEIGVRKVAGANRGSLTFQFLMESLVITFIALVIALLAVQLALPGFNAFTEKALAMNFSSDYRIWLIVVLATLLTGLLSGSYPAFLLSKFQPLLLIKGVTSTPGTNKTQLRQGLVVFQFTLSVVMIVATLVVYLQLRFVRTKNLGFNKEQLVIVDINSGKVRDNFQTIKSEYSKLAGVNQVSVSSRVPGEWKNLAQVEVHVPAAPAGVNSNMTFIGADEDFLKTFDIKLLAGRNFGNNAPADSSSVLINESAAKELGIHSPGEQWINIPRRGGNGNMYPLDVPLKVQIVGIVKDFNFRSLRETISPLVIGYRVNPIQQIDYFTIRLSGKDSPETIGQMKYILQKIDPEDLFEYHFLDQQLALFYREDARRQTIFISMVLATVFIACLGLFGLSAFTAEQRAKEIGVRKVLGASVGSIVSLLSKDFLKPVLIGILLATPLAWYAMDRWLQDFAYKIDVEWWMFALAGFLAISVALLTVCFQSIKAALMNPVKTLRSE</sequence>
<feature type="transmembrane region" description="Helical" evidence="6">
    <location>
        <begin position="524"/>
        <end position="544"/>
    </location>
</feature>
<feature type="domain" description="MacB-like periplasmic core" evidence="8">
    <location>
        <begin position="532"/>
        <end position="743"/>
    </location>
</feature>
<dbReference type="PANTHER" id="PTHR30572:SF18">
    <property type="entry name" value="ABC-TYPE MACROLIDE FAMILY EXPORT SYSTEM PERMEASE COMPONENT 2"/>
    <property type="match status" value="1"/>
</dbReference>
<comment type="caution">
    <text evidence="9">The sequence shown here is derived from an EMBL/GenBank/DDBJ whole genome shotgun (WGS) entry which is preliminary data.</text>
</comment>
<feature type="transmembrane region" description="Helical" evidence="6">
    <location>
        <begin position="869"/>
        <end position="889"/>
    </location>
</feature>
<dbReference type="InterPro" id="IPR050250">
    <property type="entry name" value="Macrolide_Exporter_MacB"/>
</dbReference>
<feature type="transmembrane region" description="Helical" evidence="6">
    <location>
        <begin position="379"/>
        <end position="401"/>
    </location>
</feature>
<dbReference type="PANTHER" id="PTHR30572">
    <property type="entry name" value="MEMBRANE COMPONENT OF TRANSPORTER-RELATED"/>
    <property type="match status" value="1"/>
</dbReference>
<reference evidence="9 10" key="1">
    <citation type="submission" date="2020-03" db="EMBL/GenBank/DDBJ databases">
        <title>Genomic Encyclopedia of Type Strains, Phase IV (KMG-IV): sequencing the most valuable type-strain genomes for metagenomic binning, comparative biology and taxonomic classification.</title>
        <authorList>
            <person name="Goeker M."/>
        </authorList>
    </citation>
    <scope>NUCLEOTIDE SEQUENCE [LARGE SCALE GENOMIC DNA]</scope>
    <source>
        <strain evidence="9 10">DSM 102865</strain>
    </source>
</reference>
<dbReference type="Proteomes" id="UP001179181">
    <property type="component" value="Unassembled WGS sequence"/>
</dbReference>
<evidence type="ECO:0000256" key="4">
    <source>
        <dbReference type="ARBA" id="ARBA00022989"/>
    </source>
</evidence>
<evidence type="ECO:0000256" key="5">
    <source>
        <dbReference type="ARBA" id="ARBA00023136"/>
    </source>
</evidence>